<proteinExistence type="predicted"/>
<protein>
    <submittedName>
        <fullName evidence="1">Uncharacterized protein</fullName>
    </submittedName>
</protein>
<dbReference type="Proteomes" id="UP000701853">
    <property type="component" value="Chromosome 11"/>
</dbReference>
<name>A0A8J6CNU8_9ROSI</name>
<organism evidence="1 2">
    <name type="scientific">Gossypium anomalum</name>
    <dbReference type="NCBI Taxonomy" id="47600"/>
    <lineage>
        <taxon>Eukaryota</taxon>
        <taxon>Viridiplantae</taxon>
        <taxon>Streptophyta</taxon>
        <taxon>Embryophyta</taxon>
        <taxon>Tracheophyta</taxon>
        <taxon>Spermatophyta</taxon>
        <taxon>Magnoliopsida</taxon>
        <taxon>eudicotyledons</taxon>
        <taxon>Gunneridae</taxon>
        <taxon>Pentapetalae</taxon>
        <taxon>rosids</taxon>
        <taxon>malvids</taxon>
        <taxon>Malvales</taxon>
        <taxon>Malvaceae</taxon>
        <taxon>Malvoideae</taxon>
        <taxon>Gossypium</taxon>
    </lineage>
</organism>
<accession>A0A8J6CNU8</accession>
<dbReference type="OrthoDB" id="1751334at2759"/>
<keyword evidence="2" id="KW-1185">Reference proteome</keyword>
<gene>
    <name evidence="1" type="ORF">CXB51_029934</name>
</gene>
<dbReference type="EMBL" id="JAHUZN010000011">
    <property type="protein sequence ID" value="KAG8479199.1"/>
    <property type="molecule type" value="Genomic_DNA"/>
</dbReference>
<sequence>MGTISLSIFTSSSRPPIYISTHNENHSVSYVGILASLEDIRHLLEQRSEVEVPLVNYATVEMHQSDRVLRQFGFRQPIPVTPEVFDNEHNVDLRGEATTNSCPKGMMRPFKSKKKGRRCRPINSSHTIIRPNSSADDTHITAFSDYAKCVS</sequence>
<dbReference type="AlphaFoldDB" id="A0A8J6CNU8"/>
<reference evidence="1 2" key="1">
    <citation type="journal article" date="2021" name="bioRxiv">
        <title>The Gossypium anomalum genome as a resource for cotton improvement and evolutionary analysis of hybrid incompatibility.</title>
        <authorList>
            <person name="Grover C.E."/>
            <person name="Yuan D."/>
            <person name="Arick M.A."/>
            <person name="Miller E.R."/>
            <person name="Hu G."/>
            <person name="Peterson D.G."/>
            <person name="Wendel J.F."/>
            <person name="Udall J.A."/>
        </authorList>
    </citation>
    <scope>NUCLEOTIDE SEQUENCE [LARGE SCALE GENOMIC DNA]</scope>
    <source>
        <strain evidence="1">JFW-Udall</strain>
        <tissue evidence="1">Leaf</tissue>
    </source>
</reference>
<evidence type="ECO:0000313" key="1">
    <source>
        <dbReference type="EMBL" id="KAG8479199.1"/>
    </source>
</evidence>
<evidence type="ECO:0000313" key="2">
    <source>
        <dbReference type="Proteomes" id="UP000701853"/>
    </source>
</evidence>
<comment type="caution">
    <text evidence="1">The sequence shown here is derived from an EMBL/GenBank/DDBJ whole genome shotgun (WGS) entry which is preliminary data.</text>
</comment>